<evidence type="ECO:0000313" key="3">
    <source>
        <dbReference type="EMBL" id="AOW05707.1"/>
    </source>
</evidence>
<evidence type="ECO:0000313" key="5">
    <source>
        <dbReference type="Proteomes" id="UP000182444"/>
    </source>
</evidence>
<feature type="coiled-coil region" evidence="1">
    <location>
        <begin position="309"/>
        <end position="375"/>
    </location>
</feature>
<feature type="region of interest" description="Disordered" evidence="2">
    <location>
        <begin position="114"/>
        <end position="174"/>
    </location>
</feature>
<dbReference type="RefSeq" id="XP_504192.1">
    <property type="nucleotide sequence ID" value="XM_504192.1"/>
</dbReference>
<feature type="compositionally biased region" description="Polar residues" evidence="2">
    <location>
        <begin position="117"/>
        <end position="128"/>
    </location>
</feature>
<dbReference type="Proteomes" id="UP000256601">
    <property type="component" value="Unassembled WGS sequence"/>
</dbReference>
<feature type="compositionally biased region" description="Polar residues" evidence="2">
    <location>
        <begin position="234"/>
        <end position="250"/>
    </location>
</feature>
<reference evidence="3 5" key="1">
    <citation type="journal article" date="2016" name="PLoS ONE">
        <title>Sequence Assembly of Yarrowia lipolytica Strain W29/CLIB89 Shows Transposable Element Diversity.</title>
        <authorList>
            <person name="Magnan C."/>
            <person name="Yu J."/>
            <person name="Chang I."/>
            <person name="Jahn E."/>
            <person name="Kanomata Y."/>
            <person name="Wu J."/>
            <person name="Zeller M."/>
            <person name="Oakes M."/>
            <person name="Baldi P."/>
            <person name="Sandmeyer S."/>
        </authorList>
    </citation>
    <scope>NUCLEOTIDE SEQUENCE [LARGE SCALE GENOMIC DNA]</scope>
    <source>
        <strain evidence="3">CLIB89</strain>
        <strain evidence="5">CLIB89(W29)</strain>
    </source>
</reference>
<dbReference type="Proteomes" id="UP000182444">
    <property type="component" value="Chromosome 1E"/>
</dbReference>
<keyword evidence="1" id="KW-0175">Coiled coil</keyword>
<feature type="compositionally biased region" description="Acidic residues" evidence="2">
    <location>
        <begin position="13"/>
        <end position="38"/>
    </location>
</feature>
<reference evidence="4 6" key="2">
    <citation type="submission" date="2018-07" db="EMBL/GenBank/DDBJ databases">
        <title>Draft Genome Assemblies for Five Robust Yarrowia lipolytica Strains Exhibiting High Lipid Production and Pentose Sugar Utilization and Sugar Alcohol Secretion from Undetoxified Lignocellulosic Biomass Hydrolysates.</title>
        <authorList>
            <consortium name="DOE Joint Genome Institute"/>
            <person name="Walker C."/>
            <person name="Ryu S."/>
            <person name="Na H."/>
            <person name="Zane M."/>
            <person name="LaButti K."/>
            <person name="Lipzen A."/>
            <person name="Haridas S."/>
            <person name="Barry K."/>
            <person name="Grigoriev I.V."/>
            <person name="Quarterman J."/>
            <person name="Slininger P."/>
            <person name="Dien B."/>
            <person name="Trinh C.T."/>
        </authorList>
    </citation>
    <scope>NUCLEOTIDE SEQUENCE [LARGE SCALE GENOMIC DNA]</scope>
    <source>
        <strain evidence="4 6">YB392</strain>
    </source>
</reference>
<sequence length="378" mass="42331">MSLEDRYGRYESGDESDIIDIHSDDDEAEEEEEEDDDFQAGPQDTPSRPPRSNKTPMHTVTKRIVALTPGKRHYQYISPSCSDNIDPIRCASMSPDPFAEENNKSSEVIARAPLSGLNITNESPQSPSRGGKEVVEGTEEADQTVGEETYIDEDHSGDVTLVQEGQEDKQNDSLRKIYSEEHRLLHSEPCLTRKRSPSAIRILTAHTHPQNSPSERVVYSWSDTSPDDSRFQYKDSSPYSVDLKNSTPPTQAEYPEDSDKENVSCAAPGGSVRLVAGMGSEICEADSPTQPRTKRRKNEGLKFGDRQQLSEEERLRQTLERVKHNAAEELAEVHAENEARISQLETDKQGLYLVIEALRNEVASQKEVIANLRAQAEF</sequence>
<accession>A0A1H6PQB2</accession>
<feature type="region of interest" description="Disordered" evidence="2">
    <location>
        <begin position="1"/>
        <end position="61"/>
    </location>
</feature>
<dbReference type="VEuPathDB" id="FungiDB:YALI0_E20559g"/>
<organism evidence="3 5">
    <name type="scientific">Yarrowia lipolytica</name>
    <name type="common">Candida lipolytica</name>
    <dbReference type="NCBI Taxonomy" id="4952"/>
    <lineage>
        <taxon>Eukaryota</taxon>
        <taxon>Fungi</taxon>
        <taxon>Dikarya</taxon>
        <taxon>Ascomycota</taxon>
        <taxon>Saccharomycotina</taxon>
        <taxon>Dipodascomycetes</taxon>
        <taxon>Dipodascales</taxon>
        <taxon>Dipodascales incertae sedis</taxon>
        <taxon>Yarrowia</taxon>
    </lineage>
</organism>
<feature type="compositionally biased region" description="Polar residues" evidence="2">
    <location>
        <begin position="42"/>
        <end position="58"/>
    </location>
</feature>
<evidence type="ECO:0000313" key="4">
    <source>
        <dbReference type="EMBL" id="RDW28194.1"/>
    </source>
</evidence>
<evidence type="ECO:0000256" key="2">
    <source>
        <dbReference type="SAM" id="MobiDB-lite"/>
    </source>
</evidence>
<protein>
    <submittedName>
        <fullName evidence="3">Uncharacterized protein</fullName>
    </submittedName>
</protein>
<name>A0A1H6PQB2_YARLL</name>
<feature type="region of interest" description="Disordered" evidence="2">
    <location>
        <begin position="204"/>
        <end position="264"/>
    </location>
</feature>
<proteinExistence type="predicted"/>
<dbReference type="VEuPathDB" id="FungiDB:YALI1_E24428g"/>
<dbReference type="KEGG" id="yli:2911823"/>
<feature type="region of interest" description="Disordered" evidence="2">
    <location>
        <begin position="282"/>
        <end position="301"/>
    </location>
</feature>
<evidence type="ECO:0000256" key="1">
    <source>
        <dbReference type="SAM" id="Coils"/>
    </source>
</evidence>
<evidence type="ECO:0000313" key="6">
    <source>
        <dbReference type="Proteomes" id="UP000256601"/>
    </source>
</evidence>
<dbReference type="GeneID" id="2911823"/>
<gene>
    <name evidence="4" type="ORF">B0I71DRAFT_127720</name>
    <name evidence="3" type="ORF">YALI1_E24428g</name>
</gene>
<dbReference type="AlphaFoldDB" id="A0A1H6PQB2"/>
<feature type="compositionally biased region" description="Basic and acidic residues" evidence="2">
    <location>
        <begin position="1"/>
        <end position="12"/>
    </location>
</feature>
<dbReference type="OrthoDB" id="4089179at2759"/>
<dbReference type="EMBL" id="CP017557">
    <property type="protein sequence ID" value="AOW05707.1"/>
    <property type="molecule type" value="Genomic_DNA"/>
</dbReference>
<dbReference type="EMBL" id="KZ858954">
    <property type="protein sequence ID" value="RDW28194.1"/>
    <property type="molecule type" value="Genomic_DNA"/>
</dbReference>